<organism evidence="2 3">
    <name type="scientific">Iamia majanohamensis</name>
    <dbReference type="NCBI Taxonomy" id="467976"/>
    <lineage>
        <taxon>Bacteria</taxon>
        <taxon>Bacillati</taxon>
        <taxon>Actinomycetota</taxon>
        <taxon>Acidimicrobiia</taxon>
        <taxon>Acidimicrobiales</taxon>
        <taxon>Iamiaceae</taxon>
        <taxon>Iamia</taxon>
    </lineage>
</organism>
<evidence type="ECO:0000313" key="3">
    <source>
        <dbReference type="Proteomes" id="UP001216390"/>
    </source>
</evidence>
<dbReference type="GO" id="GO:0016787">
    <property type="term" value="F:hydrolase activity"/>
    <property type="evidence" value="ECO:0007669"/>
    <property type="project" value="UniProtKB-KW"/>
</dbReference>
<proteinExistence type="predicted"/>
<feature type="domain" description="AB hydrolase-1" evidence="1">
    <location>
        <begin position="29"/>
        <end position="283"/>
    </location>
</feature>
<dbReference type="Gene3D" id="3.40.50.1820">
    <property type="entry name" value="alpha/beta hydrolase"/>
    <property type="match status" value="1"/>
</dbReference>
<gene>
    <name evidence="2" type="ORF">PO878_19215</name>
</gene>
<name>A0AAE9Y6S0_9ACTN</name>
<protein>
    <submittedName>
        <fullName evidence="2">Alpha/beta hydrolase</fullName>
    </submittedName>
</protein>
<dbReference type="RefSeq" id="WP_272736154.1">
    <property type="nucleotide sequence ID" value="NZ_CP116942.1"/>
</dbReference>
<dbReference type="AlphaFoldDB" id="A0AAE9Y6S0"/>
<dbReference type="PANTHER" id="PTHR43433">
    <property type="entry name" value="HYDROLASE, ALPHA/BETA FOLD FAMILY PROTEIN"/>
    <property type="match status" value="1"/>
</dbReference>
<dbReference type="InterPro" id="IPR050471">
    <property type="entry name" value="AB_hydrolase"/>
</dbReference>
<evidence type="ECO:0000259" key="1">
    <source>
        <dbReference type="Pfam" id="PF00561"/>
    </source>
</evidence>
<dbReference type="KEGG" id="ima:PO878_19215"/>
<dbReference type="InterPro" id="IPR000073">
    <property type="entry name" value="AB_hydrolase_1"/>
</dbReference>
<accession>A0AAE9Y6S0</accession>
<dbReference type="PANTHER" id="PTHR43433:SF10">
    <property type="entry name" value="AB HYDROLASE-1 DOMAIN-CONTAINING PROTEIN"/>
    <property type="match status" value="1"/>
</dbReference>
<keyword evidence="3" id="KW-1185">Reference proteome</keyword>
<dbReference type="Pfam" id="PF00561">
    <property type="entry name" value="Abhydrolase_1"/>
    <property type="match status" value="1"/>
</dbReference>
<dbReference type="SUPFAM" id="SSF53474">
    <property type="entry name" value="alpha/beta-Hydrolases"/>
    <property type="match status" value="1"/>
</dbReference>
<sequence length="297" mass="29724">MPAPPPTLVTLPDGRRLAVDDVGDPDGVPVLCLHGTPDSRRARHPDDGVAASAGVRLLAVDRPGCGGSDPHPGRTLGSVADDLAALAGRLGVGPVGVLAWSAGAPYAAALAARHPDLVAAVTLAAPLVPVTAYADPAVAEAAGPGRRLFAEMAAELAPGEVAAEVAPYLLPDPATPEAVAAHLAGEADAAREADLARVPGGAEALVAATVEAVARGREGLHDDVATQAAVPDVDLAACVAPTRVLCGTADEVAPPAFGRWWADLLPDARLEVVEGASHVLALTHWSSLLAGLAAPLR</sequence>
<evidence type="ECO:0000313" key="2">
    <source>
        <dbReference type="EMBL" id="WCO66631.1"/>
    </source>
</evidence>
<dbReference type="InterPro" id="IPR029058">
    <property type="entry name" value="AB_hydrolase_fold"/>
</dbReference>
<dbReference type="Proteomes" id="UP001216390">
    <property type="component" value="Chromosome"/>
</dbReference>
<reference evidence="2" key="1">
    <citation type="submission" date="2023-01" db="EMBL/GenBank/DDBJ databases">
        <title>The diversity of Class Acidimicrobiia in South China Sea sediment environments and the proposal of Iamia marina sp. nov., a novel species of the genus Iamia.</title>
        <authorList>
            <person name="He Y."/>
            <person name="Tian X."/>
        </authorList>
    </citation>
    <scope>NUCLEOTIDE SEQUENCE</scope>
    <source>
        <strain evidence="2">DSM 19957</strain>
    </source>
</reference>
<keyword evidence="2" id="KW-0378">Hydrolase</keyword>
<dbReference type="EMBL" id="CP116942">
    <property type="protein sequence ID" value="WCO66631.1"/>
    <property type="molecule type" value="Genomic_DNA"/>
</dbReference>